<evidence type="ECO:0000313" key="1">
    <source>
        <dbReference type="EMBL" id="WEX81104.1"/>
    </source>
</evidence>
<dbReference type="InterPro" id="IPR010385">
    <property type="entry name" value="DUF982"/>
</dbReference>
<proteinExistence type="predicted"/>
<evidence type="ECO:0000313" key="2">
    <source>
        <dbReference type="Proteomes" id="UP001235547"/>
    </source>
</evidence>
<protein>
    <submittedName>
        <fullName evidence="1">DUF982 domain-containing protein</fullName>
    </submittedName>
</protein>
<dbReference type="Pfam" id="PF06169">
    <property type="entry name" value="DUF982"/>
    <property type="match status" value="1"/>
</dbReference>
<dbReference type="RefSeq" id="WP_280731840.1">
    <property type="nucleotide sequence ID" value="NZ_CP120367.1"/>
</dbReference>
<reference evidence="1 2" key="1">
    <citation type="submission" date="2023-03" db="EMBL/GenBank/DDBJ databases">
        <authorList>
            <person name="Kaur S."/>
            <person name="Espinosa-Saiz D."/>
            <person name="Velazquez E."/>
            <person name="Menendez E."/>
            <person name="diCenzo G.C."/>
        </authorList>
    </citation>
    <scope>NUCLEOTIDE SEQUENCE [LARGE SCALE GENOMIC DNA]</scope>
    <source>
        <strain evidence="1 2">LMG 27395</strain>
    </source>
</reference>
<accession>A0ABY8CR15</accession>
<sequence>MTDVWGDCVIIQLPNPNGVEIVWTPAHAARLLSECWPVEYGAAYSTALNVCTDAMMGTSPREQARDAFIAAVDEAKIKKLR</sequence>
<dbReference type="Proteomes" id="UP001235547">
    <property type="component" value="Chromosome 2"/>
</dbReference>
<keyword evidence="2" id="KW-1185">Reference proteome</keyword>
<dbReference type="EMBL" id="CP120370">
    <property type="protein sequence ID" value="WEX81104.1"/>
    <property type="molecule type" value="Genomic_DNA"/>
</dbReference>
<organism evidence="1 2">
    <name type="scientific">Sinorhizobium numidicum</name>
    <dbReference type="NCBI Taxonomy" id="680248"/>
    <lineage>
        <taxon>Bacteria</taxon>
        <taxon>Pseudomonadati</taxon>
        <taxon>Pseudomonadota</taxon>
        <taxon>Alphaproteobacteria</taxon>
        <taxon>Hyphomicrobiales</taxon>
        <taxon>Rhizobiaceae</taxon>
        <taxon>Sinorhizobium/Ensifer group</taxon>
        <taxon>Sinorhizobium</taxon>
    </lineage>
</organism>
<name>A0ABY8CR15_9HYPH</name>
<dbReference type="Gene3D" id="6.10.250.730">
    <property type="match status" value="1"/>
</dbReference>
<gene>
    <name evidence="1" type="ORF">PYH38_000454</name>
</gene>